<proteinExistence type="predicted"/>
<dbReference type="InterPro" id="IPR022198">
    <property type="entry name" value="DUF3723"/>
</dbReference>
<name>A0A2B7X8Z9_POLH7</name>
<gene>
    <name evidence="1" type="ORF">AJ80_08361</name>
</gene>
<comment type="caution">
    <text evidence="1">The sequence shown here is derived from an EMBL/GenBank/DDBJ whole genome shotgun (WGS) entry which is preliminary data.</text>
</comment>
<dbReference type="Proteomes" id="UP000224634">
    <property type="component" value="Unassembled WGS sequence"/>
</dbReference>
<dbReference type="EMBL" id="PDNA01000189">
    <property type="protein sequence ID" value="PGH05253.1"/>
    <property type="molecule type" value="Genomic_DNA"/>
</dbReference>
<keyword evidence="2" id="KW-1185">Reference proteome</keyword>
<dbReference type="STRING" id="1447883.A0A2B7X8Z9"/>
<dbReference type="AlphaFoldDB" id="A0A2B7X8Z9"/>
<organism evidence="1 2">
    <name type="scientific">Polytolypa hystricis (strain UAMH7299)</name>
    <dbReference type="NCBI Taxonomy" id="1447883"/>
    <lineage>
        <taxon>Eukaryota</taxon>
        <taxon>Fungi</taxon>
        <taxon>Dikarya</taxon>
        <taxon>Ascomycota</taxon>
        <taxon>Pezizomycotina</taxon>
        <taxon>Eurotiomycetes</taxon>
        <taxon>Eurotiomycetidae</taxon>
        <taxon>Onygenales</taxon>
        <taxon>Onygenales incertae sedis</taxon>
        <taxon>Polytolypa</taxon>
    </lineage>
</organism>
<protein>
    <submittedName>
        <fullName evidence="1">Uncharacterized protein</fullName>
    </submittedName>
</protein>
<sequence length="219" mass="25066">MPVDLFHSGIDPALETKPAEEYSVERVPDDGQIYYKICKYQGYQGLWDPFLENQWWAHLGATSETKRDNMTQIIKSSDFRAQFVIGNRRIELWQKSERALLYFCNEPNIPYLTALNLGKIICLVFCLTEHPSQPDDTASLAEALVDAFNWRLEHGLRRGKSIDESEARASNFTREEAPGWTAKVASLVKPLNLIKSSSEPHNVFLHRNIRAGMGYLYTV</sequence>
<dbReference type="OrthoDB" id="5422293at2759"/>
<dbReference type="Pfam" id="PF12520">
    <property type="entry name" value="DUF3723"/>
    <property type="match status" value="1"/>
</dbReference>
<evidence type="ECO:0000313" key="2">
    <source>
        <dbReference type="Proteomes" id="UP000224634"/>
    </source>
</evidence>
<accession>A0A2B7X8Z9</accession>
<reference evidence="1 2" key="1">
    <citation type="submission" date="2017-10" db="EMBL/GenBank/DDBJ databases">
        <title>Comparative genomics in systemic dimorphic fungi from Ajellomycetaceae.</title>
        <authorList>
            <person name="Munoz J.F."/>
            <person name="Mcewen J.G."/>
            <person name="Clay O.K."/>
            <person name="Cuomo C.A."/>
        </authorList>
    </citation>
    <scope>NUCLEOTIDE SEQUENCE [LARGE SCALE GENOMIC DNA]</scope>
    <source>
        <strain evidence="1 2">UAMH7299</strain>
    </source>
</reference>
<evidence type="ECO:0000313" key="1">
    <source>
        <dbReference type="EMBL" id="PGH05253.1"/>
    </source>
</evidence>